<dbReference type="PROSITE" id="PS00134">
    <property type="entry name" value="TRYPSIN_HIS"/>
    <property type="match status" value="1"/>
</dbReference>
<feature type="compositionally biased region" description="Polar residues" evidence="6">
    <location>
        <begin position="68"/>
        <end position="77"/>
    </location>
</feature>
<dbReference type="Pfam" id="PF00089">
    <property type="entry name" value="Trypsin"/>
    <property type="match status" value="1"/>
</dbReference>
<dbReference type="GO" id="GO:0004252">
    <property type="term" value="F:serine-type endopeptidase activity"/>
    <property type="evidence" value="ECO:0007669"/>
    <property type="project" value="InterPro"/>
</dbReference>
<reference evidence="9" key="2">
    <citation type="submission" date="2022-06" db="UniProtKB">
        <authorList>
            <consortium name="EnsemblMetazoa"/>
        </authorList>
    </citation>
    <scope>IDENTIFICATION</scope>
</reference>
<sequence>MRFLVTGSFLLVALVVHASTAEEWSWGNDKTKTKEPKVKPSDSIVATDREAKSIDSYSAANDDGSQEAEISSANGTDTHPRHLIRDRLCGLGLMECDDEELVEPKRYIGPQDLIYAQPVSLKPVGRPIAAIPIKSTGSPLSSVGYGPPRPVPYPSGSSSYGSGPPSSYGSGGPSSYGNGPPLSYGSGGPSSFNSGPPIRNRPGPVYGISSRPPQVFESEAAESYRPKQPIVSGVPSVALPAGGLQQHVHHHYHHGDGADGIKAASAVVDSGFGPISGPIGGPIGGPLYGGADGPQSLYGQSSSLSNSYGGSFDNYETPGGPLYKKQLNINAPPQSNSLAGPYAGERYPSYETPRADNYGCYCVPYDQCLPHEVARKEDGIAGIDPRNLHQQGKTDIEAIGLDEVVVTDGNGTIVSHHKPTADVATDKQAKARRRRDAPQSKQDAEPRKFGGLLGGSSGGGAASEDSDDTGSSGVKVRPTFGVSFGLPSGGGGGGYPISPYGPNPSVNPYGNSLGGGNGLNLGLVSVNPLLSLQVSKDEYGEKIVKPWVNLHVTPNAGLVHKVGDIVHKLKSPHYGGGYGHEYPPSYLHQHNHYHVPPPPSPPSYHHGGPSYYGPSKPFYHSKPSFGGGYGGYGGVEYGGGYGSGGYNGGYSNGGYAPEYHSYREEEYDDHGSYGASAAGDYYGQQPDDFDSDSYYRSSNVTGNGNSGSDNGGYNSHDESSSFGAAGSPKVAFPNDRQSTGSIKFVGGSQRSKRDVEERQSSYSASGRCGPRQVCCRRPPAPIHSGSSSNYVSTGQCGKRNTHGITGRIKTPAYVDGDSEFGEYPWQVAILKKDPQESVYVCGGTLIDSLHVLTAAHCVKTYQEQDLRVRLGEWDVNHDVEFYPYVETDVASMVIHREFYAGTLYNDLAILRMDKPVDFSRNPHISPACLPDAFSDFTGQRCWTTGWGKDAFGDYGKYQNILKEVDVPVISNRQCETQLQQTRLGYDFKLHNGFLCAGGEEGKDACKGDGGGPLVCERAGSWYLVGIVSWGVGCGQPGVPGVYVKVSHYLDWLRQITNKY</sequence>
<evidence type="ECO:0000256" key="5">
    <source>
        <dbReference type="ARBA" id="ARBA00076468"/>
    </source>
</evidence>
<dbReference type="InterPro" id="IPR001314">
    <property type="entry name" value="Peptidase_S1A"/>
</dbReference>
<dbReference type="AlphaFoldDB" id="A0A8R1W364"/>
<feature type="compositionally biased region" description="Low complexity" evidence="6">
    <location>
        <begin position="175"/>
        <end position="197"/>
    </location>
</feature>
<dbReference type="FunFam" id="2.40.10.10:FF:000038">
    <property type="entry name" value="Serine protease"/>
    <property type="match status" value="1"/>
</dbReference>
<feature type="signal peptide" evidence="7">
    <location>
        <begin position="1"/>
        <end position="21"/>
    </location>
</feature>
<feature type="region of interest" description="Disordered" evidence="6">
    <location>
        <begin position="665"/>
        <end position="771"/>
    </location>
</feature>
<dbReference type="SUPFAM" id="SSF50494">
    <property type="entry name" value="Trypsin-like serine proteases"/>
    <property type="match status" value="1"/>
</dbReference>
<feature type="region of interest" description="Disordered" evidence="6">
    <location>
        <begin position="411"/>
        <end position="476"/>
    </location>
</feature>
<feature type="compositionally biased region" description="Basic and acidic residues" evidence="6">
    <location>
        <begin position="29"/>
        <end position="40"/>
    </location>
</feature>
<proteinExistence type="predicted"/>
<dbReference type="PROSITE" id="PS50240">
    <property type="entry name" value="TRYPSIN_DOM"/>
    <property type="match status" value="1"/>
</dbReference>
<evidence type="ECO:0000256" key="1">
    <source>
        <dbReference type="ARBA" id="ARBA00004613"/>
    </source>
</evidence>
<evidence type="ECO:0000313" key="10">
    <source>
        <dbReference type="Proteomes" id="UP000007819"/>
    </source>
</evidence>
<feature type="compositionally biased region" description="Low complexity" evidence="6">
    <location>
        <begin position="692"/>
        <end position="714"/>
    </location>
</feature>
<dbReference type="Gene3D" id="2.40.10.10">
    <property type="entry name" value="Trypsin-like serine proteases"/>
    <property type="match status" value="1"/>
</dbReference>
<keyword evidence="10" id="KW-1185">Reference proteome</keyword>
<feature type="chain" id="PRO_5035906484" description="Phenoloxidase-activating factor 2" evidence="7">
    <location>
        <begin position="22"/>
        <end position="1059"/>
    </location>
</feature>
<evidence type="ECO:0000256" key="3">
    <source>
        <dbReference type="ARBA" id="ARBA00023157"/>
    </source>
</evidence>
<evidence type="ECO:0000256" key="7">
    <source>
        <dbReference type="SAM" id="SignalP"/>
    </source>
</evidence>
<dbReference type="PANTHER" id="PTHR24258">
    <property type="entry name" value="SERINE PROTEASE-RELATED"/>
    <property type="match status" value="1"/>
</dbReference>
<feature type="domain" description="Peptidase S1" evidence="8">
    <location>
        <begin position="813"/>
        <end position="1057"/>
    </location>
</feature>
<dbReference type="InterPro" id="IPR001254">
    <property type="entry name" value="Trypsin_dom"/>
</dbReference>
<evidence type="ECO:0000259" key="8">
    <source>
        <dbReference type="PROSITE" id="PS50240"/>
    </source>
</evidence>
<dbReference type="InterPro" id="IPR018114">
    <property type="entry name" value="TRYPSIN_HIS"/>
</dbReference>
<dbReference type="EnsemblMetazoa" id="XM_001951259.4">
    <property type="protein sequence ID" value="XP_001951294.2"/>
    <property type="gene ID" value="LOC100164097"/>
</dbReference>
<dbReference type="InterPro" id="IPR009003">
    <property type="entry name" value="Peptidase_S1_PA"/>
</dbReference>
<dbReference type="KEGG" id="api:100164097"/>
<feature type="region of interest" description="Disordered" evidence="6">
    <location>
        <begin position="135"/>
        <end position="211"/>
    </location>
</feature>
<protein>
    <recommendedName>
        <fullName evidence="4">Phenoloxidase-activating factor 2</fullName>
    </recommendedName>
    <alternativeName>
        <fullName evidence="5">Prophenoloxidase-activating factor II</fullName>
    </alternativeName>
</protein>
<feature type="compositionally biased region" description="Basic and acidic residues" evidence="6">
    <location>
        <begin position="436"/>
        <end position="448"/>
    </location>
</feature>
<dbReference type="GO" id="GO:0005576">
    <property type="term" value="C:extracellular region"/>
    <property type="evidence" value="ECO:0007669"/>
    <property type="project" value="UniProtKB-SubCell"/>
</dbReference>
<evidence type="ECO:0000256" key="2">
    <source>
        <dbReference type="ARBA" id="ARBA00022525"/>
    </source>
</evidence>
<reference evidence="10" key="1">
    <citation type="submission" date="2010-06" db="EMBL/GenBank/DDBJ databases">
        <authorList>
            <person name="Jiang H."/>
            <person name="Abraham K."/>
            <person name="Ali S."/>
            <person name="Alsbrooks S.L."/>
            <person name="Anim B.N."/>
            <person name="Anosike U.S."/>
            <person name="Attaway T."/>
            <person name="Bandaranaike D.P."/>
            <person name="Battles P.K."/>
            <person name="Bell S.N."/>
            <person name="Bell A.V."/>
            <person name="Beltran B."/>
            <person name="Bickham C."/>
            <person name="Bustamante Y."/>
            <person name="Caleb T."/>
            <person name="Canada A."/>
            <person name="Cardenas V."/>
            <person name="Carter K."/>
            <person name="Chacko J."/>
            <person name="Chandrabose M.N."/>
            <person name="Chavez D."/>
            <person name="Chavez A."/>
            <person name="Chen L."/>
            <person name="Chu H.-S."/>
            <person name="Claassen K.J."/>
            <person name="Cockrell R."/>
            <person name="Collins M."/>
            <person name="Cooper J.A."/>
            <person name="Cree A."/>
            <person name="Curry S.M."/>
            <person name="Da Y."/>
            <person name="Dao M.D."/>
            <person name="Das B."/>
            <person name="Davila M.-L."/>
            <person name="Davy-Carroll L."/>
            <person name="Denson S."/>
            <person name="Dinh H."/>
            <person name="Ebong V.E."/>
            <person name="Edwards J.R."/>
            <person name="Egan A."/>
            <person name="El-Daye J."/>
            <person name="Escobedo L."/>
            <person name="Fernandez S."/>
            <person name="Fernando P.R."/>
            <person name="Flagg N."/>
            <person name="Forbes L.D."/>
            <person name="Fowler R.G."/>
            <person name="Fu Q."/>
            <person name="Gabisi R.A."/>
            <person name="Ganer J."/>
            <person name="Garbino Pronczuk A."/>
            <person name="Garcia R.M."/>
            <person name="Garner T."/>
            <person name="Garrett T.E."/>
            <person name="Gonzalez D.A."/>
            <person name="Hamid H."/>
            <person name="Hawkins E.S."/>
            <person name="Hirani K."/>
            <person name="Hogues M.E."/>
            <person name="Hollins B."/>
            <person name="Hsiao C.-H."/>
            <person name="Jabil R."/>
            <person name="James M.L."/>
            <person name="Jhangiani S.N."/>
            <person name="Johnson B."/>
            <person name="Johnson Q."/>
            <person name="Joshi V."/>
            <person name="Kalu J.B."/>
            <person name="Kam C."/>
            <person name="Kashfia A."/>
            <person name="Keebler J."/>
            <person name="Kisamo H."/>
            <person name="Kovar C.L."/>
            <person name="Lago L.A."/>
            <person name="Lai C.-Y."/>
            <person name="Laidlaw J."/>
            <person name="Lara F."/>
            <person name="Le T.-K."/>
            <person name="Lee S.L."/>
            <person name="Legall F.H."/>
            <person name="Lemon S.J."/>
            <person name="Lewis L.R."/>
            <person name="Li B."/>
            <person name="Liu Y."/>
            <person name="Liu Y.-S."/>
            <person name="Lopez J."/>
            <person name="Lozado R.J."/>
            <person name="Lu J."/>
            <person name="Madu R.C."/>
            <person name="Maheshwari M."/>
            <person name="Maheshwari R."/>
            <person name="Malloy K."/>
            <person name="Martinez E."/>
            <person name="Mathew T."/>
            <person name="Mercado I.C."/>
            <person name="Mercado C."/>
            <person name="Meyer B."/>
            <person name="Montgomery K."/>
            <person name="Morgan M.B."/>
            <person name="Munidasa M."/>
            <person name="Nazareth L.V."/>
            <person name="Nelson J."/>
            <person name="Ng B.M."/>
            <person name="Nguyen N.B."/>
            <person name="Nguyen P.Q."/>
            <person name="Nguyen T."/>
            <person name="Obregon M."/>
            <person name="Okwuonu G.O."/>
            <person name="Onwere C.G."/>
            <person name="Orozco G."/>
            <person name="Parra A."/>
            <person name="Patel S."/>
            <person name="Patil S."/>
            <person name="Perez A."/>
            <person name="Perez Y."/>
            <person name="Pham C."/>
            <person name="Primus E.L."/>
            <person name="Pu L.-L."/>
            <person name="Puazo M."/>
            <person name="Qin X."/>
            <person name="Quiroz J.B."/>
            <person name="Reese J."/>
            <person name="Richards S."/>
            <person name="Rives C.M."/>
            <person name="Robberts R."/>
            <person name="Ruiz S.J."/>
            <person name="Ruiz M.J."/>
            <person name="Santibanez J."/>
            <person name="Schneider B.W."/>
            <person name="Sisson I."/>
            <person name="Smith M."/>
            <person name="Sodergren E."/>
            <person name="Song X.-Z."/>
            <person name="Song B.B."/>
            <person name="Summersgill H."/>
            <person name="Thelus R."/>
            <person name="Thornton R.D."/>
            <person name="Trejos Z.Y."/>
            <person name="Usmani K."/>
            <person name="Vattathil S."/>
            <person name="Villasana D."/>
            <person name="Walker D.L."/>
            <person name="Wang S."/>
            <person name="Wang K."/>
            <person name="White C.S."/>
            <person name="Williams A.C."/>
            <person name="Williamson J."/>
            <person name="Wilson K."/>
            <person name="Woghiren I.O."/>
            <person name="Woodworth J.R."/>
            <person name="Worley K.C."/>
            <person name="Wright R.A."/>
            <person name="Wu W."/>
            <person name="Young L."/>
            <person name="Zhang L."/>
            <person name="Zhang J."/>
            <person name="Zhu Y."/>
            <person name="Muzny D.M."/>
            <person name="Weinstock G."/>
            <person name="Gibbs R.A."/>
        </authorList>
    </citation>
    <scope>NUCLEOTIDE SEQUENCE [LARGE SCALE GENOMIC DNA]</scope>
    <source>
        <strain evidence="10">LSR1</strain>
    </source>
</reference>
<comment type="subcellular location">
    <subcellularLocation>
        <location evidence="1">Secreted</location>
    </subcellularLocation>
</comment>
<dbReference type="GO" id="GO:0006508">
    <property type="term" value="P:proteolysis"/>
    <property type="evidence" value="ECO:0007669"/>
    <property type="project" value="InterPro"/>
</dbReference>
<keyword evidence="3" id="KW-1015">Disulfide bond</keyword>
<keyword evidence="2" id="KW-0964">Secreted</keyword>
<organism evidence="9 10">
    <name type="scientific">Acyrthosiphon pisum</name>
    <name type="common">Pea aphid</name>
    <dbReference type="NCBI Taxonomy" id="7029"/>
    <lineage>
        <taxon>Eukaryota</taxon>
        <taxon>Metazoa</taxon>
        <taxon>Ecdysozoa</taxon>
        <taxon>Arthropoda</taxon>
        <taxon>Hexapoda</taxon>
        <taxon>Insecta</taxon>
        <taxon>Pterygota</taxon>
        <taxon>Neoptera</taxon>
        <taxon>Paraneoptera</taxon>
        <taxon>Hemiptera</taxon>
        <taxon>Sternorrhyncha</taxon>
        <taxon>Aphidomorpha</taxon>
        <taxon>Aphidoidea</taxon>
        <taxon>Aphididae</taxon>
        <taxon>Macrosiphini</taxon>
        <taxon>Acyrthosiphon</taxon>
    </lineage>
</organism>
<dbReference type="Proteomes" id="UP000007819">
    <property type="component" value="Chromosome A1"/>
</dbReference>
<evidence type="ECO:0000256" key="4">
    <source>
        <dbReference type="ARBA" id="ARBA00068096"/>
    </source>
</evidence>
<evidence type="ECO:0000256" key="6">
    <source>
        <dbReference type="SAM" id="MobiDB-lite"/>
    </source>
</evidence>
<keyword evidence="7" id="KW-0732">Signal</keyword>
<accession>A0A8R1W364</accession>
<dbReference type="RefSeq" id="XP_001951294.2">
    <property type="nucleotide sequence ID" value="XM_001951259.4"/>
</dbReference>
<feature type="region of interest" description="Disordered" evidence="6">
    <location>
        <begin position="27"/>
        <end position="79"/>
    </location>
</feature>
<feature type="compositionally biased region" description="Gly residues" evidence="6">
    <location>
        <begin position="451"/>
        <end position="461"/>
    </location>
</feature>
<evidence type="ECO:0000313" key="9">
    <source>
        <dbReference type="EnsemblMetazoa" id="XP_001951294.2"/>
    </source>
</evidence>
<feature type="compositionally biased region" description="Low complexity" evidence="6">
    <location>
        <begin position="154"/>
        <end position="168"/>
    </location>
</feature>
<dbReference type="InterPro" id="IPR043504">
    <property type="entry name" value="Peptidase_S1_PA_chymotrypsin"/>
</dbReference>
<dbReference type="SMART" id="SM00020">
    <property type="entry name" value="Tryp_SPc"/>
    <property type="match status" value="1"/>
</dbReference>
<dbReference type="PRINTS" id="PR00722">
    <property type="entry name" value="CHYMOTRYPSIN"/>
</dbReference>
<dbReference type="GeneID" id="100164097"/>
<dbReference type="OrthoDB" id="5949700at2759"/>
<dbReference type="PANTHER" id="PTHR24258:SF142">
    <property type="entry name" value="PEPTIDASE S1 DOMAIN-CONTAINING PROTEIN"/>
    <property type="match status" value="1"/>
</dbReference>
<name>A0A8R1W364_ACYPI</name>
<dbReference type="CDD" id="cd00190">
    <property type="entry name" value="Tryp_SPc"/>
    <property type="match status" value="1"/>
</dbReference>